<evidence type="ECO:0000313" key="2">
    <source>
        <dbReference type="EMBL" id="QDT10097.1"/>
    </source>
</evidence>
<proteinExistence type="predicted"/>
<accession>A0A517NSI8</accession>
<evidence type="ECO:0000313" key="3">
    <source>
        <dbReference type="Proteomes" id="UP000319817"/>
    </source>
</evidence>
<dbReference type="EMBL" id="CP036526">
    <property type="protein sequence ID" value="QDT10097.1"/>
    <property type="molecule type" value="Genomic_DNA"/>
</dbReference>
<gene>
    <name evidence="2" type="ORF">K239x_20510</name>
</gene>
<name>A0A517NSI8_9BACT</name>
<dbReference type="Proteomes" id="UP000319817">
    <property type="component" value="Chromosome"/>
</dbReference>
<feature type="compositionally biased region" description="Polar residues" evidence="1">
    <location>
        <begin position="1"/>
        <end position="21"/>
    </location>
</feature>
<feature type="region of interest" description="Disordered" evidence="1">
    <location>
        <begin position="1"/>
        <end position="28"/>
    </location>
</feature>
<organism evidence="2 3">
    <name type="scientific">Stieleria marina</name>
    <dbReference type="NCBI Taxonomy" id="1930275"/>
    <lineage>
        <taxon>Bacteria</taxon>
        <taxon>Pseudomonadati</taxon>
        <taxon>Planctomycetota</taxon>
        <taxon>Planctomycetia</taxon>
        <taxon>Pirellulales</taxon>
        <taxon>Pirellulaceae</taxon>
        <taxon>Stieleria</taxon>
    </lineage>
</organism>
<protein>
    <submittedName>
        <fullName evidence="2">Uncharacterized protein</fullName>
    </submittedName>
</protein>
<feature type="region of interest" description="Disordered" evidence="1">
    <location>
        <begin position="70"/>
        <end position="95"/>
    </location>
</feature>
<reference evidence="2 3" key="1">
    <citation type="submission" date="2019-02" db="EMBL/GenBank/DDBJ databases">
        <title>Deep-cultivation of Planctomycetes and their phenomic and genomic characterization uncovers novel biology.</title>
        <authorList>
            <person name="Wiegand S."/>
            <person name="Jogler M."/>
            <person name="Boedeker C."/>
            <person name="Pinto D."/>
            <person name="Vollmers J."/>
            <person name="Rivas-Marin E."/>
            <person name="Kohn T."/>
            <person name="Peeters S.H."/>
            <person name="Heuer A."/>
            <person name="Rast P."/>
            <person name="Oberbeckmann S."/>
            <person name="Bunk B."/>
            <person name="Jeske O."/>
            <person name="Meyerdierks A."/>
            <person name="Storesund J.E."/>
            <person name="Kallscheuer N."/>
            <person name="Luecker S."/>
            <person name="Lage O.M."/>
            <person name="Pohl T."/>
            <person name="Merkel B.J."/>
            <person name="Hornburger P."/>
            <person name="Mueller R.-W."/>
            <person name="Bruemmer F."/>
            <person name="Labrenz M."/>
            <person name="Spormann A.M."/>
            <person name="Op den Camp H."/>
            <person name="Overmann J."/>
            <person name="Amann R."/>
            <person name="Jetten M.S.M."/>
            <person name="Mascher T."/>
            <person name="Medema M.H."/>
            <person name="Devos D.P."/>
            <person name="Kaster A.-K."/>
            <person name="Ovreas L."/>
            <person name="Rohde M."/>
            <person name="Galperin M.Y."/>
            <person name="Jogler C."/>
        </authorList>
    </citation>
    <scope>NUCLEOTIDE SEQUENCE [LARGE SCALE GENOMIC DNA]</scope>
    <source>
        <strain evidence="2 3">K23_9</strain>
    </source>
</reference>
<dbReference type="AlphaFoldDB" id="A0A517NSI8"/>
<evidence type="ECO:0000256" key="1">
    <source>
        <dbReference type="SAM" id="MobiDB-lite"/>
    </source>
</evidence>
<sequence length="95" mass="10169">MTNGAVKPTSTDEADQSTSNAAGKMQLPRFPRITIDLRSLPQSYFAGGRQPSGSWADERVLVQFRAVRFGRGGRGSTPGDGKTCKIRKNVGSNAV</sequence>
<keyword evidence="3" id="KW-1185">Reference proteome</keyword>